<dbReference type="Proteomes" id="UP000048841">
    <property type="component" value="Unassembled WGS sequence"/>
</dbReference>
<dbReference type="Gene3D" id="1.10.443.10">
    <property type="entry name" value="Intergrase catalytic core"/>
    <property type="match status" value="1"/>
</dbReference>
<keyword evidence="4" id="KW-0233">DNA recombination</keyword>
<dbReference type="GO" id="GO:0015074">
    <property type="term" value="P:DNA integration"/>
    <property type="evidence" value="ECO:0007669"/>
    <property type="project" value="UniProtKB-KW"/>
</dbReference>
<accession>A0A0T7P127</accession>
<feature type="domain" description="Tyr recombinase" evidence="6">
    <location>
        <begin position="227"/>
        <end position="411"/>
    </location>
</feature>
<gene>
    <name evidence="8" type="ORF">ERS137941_00829</name>
</gene>
<dbReference type="InterPro" id="IPR013762">
    <property type="entry name" value="Integrase-like_cat_sf"/>
</dbReference>
<proteinExistence type="inferred from homology"/>
<keyword evidence="3 5" id="KW-0238">DNA-binding</keyword>
<dbReference type="EMBL" id="CGBR01000003">
    <property type="protein sequence ID" value="CFQ55074.1"/>
    <property type="molecule type" value="Genomic_DNA"/>
</dbReference>
<dbReference type="GO" id="GO:0006310">
    <property type="term" value="P:DNA recombination"/>
    <property type="evidence" value="ECO:0007669"/>
    <property type="project" value="UniProtKB-KW"/>
</dbReference>
<evidence type="ECO:0000313" key="8">
    <source>
        <dbReference type="EMBL" id="CFQ55074.1"/>
    </source>
</evidence>
<dbReference type="PROSITE" id="PS51900">
    <property type="entry name" value="CB"/>
    <property type="match status" value="1"/>
</dbReference>
<organism evidence="8 9">
    <name type="scientific">Yersinia enterocolitica</name>
    <dbReference type="NCBI Taxonomy" id="630"/>
    <lineage>
        <taxon>Bacteria</taxon>
        <taxon>Pseudomonadati</taxon>
        <taxon>Pseudomonadota</taxon>
        <taxon>Gammaproteobacteria</taxon>
        <taxon>Enterobacterales</taxon>
        <taxon>Yersiniaceae</taxon>
        <taxon>Yersinia</taxon>
    </lineage>
</organism>
<dbReference type="RefSeq" id="WP_057636486.1">
    <property type="nucleotide sequence ID" value="NZ_CGBR01000003.1"/>
</dbReference>
<dbReference type="AlphaFoldDB" id="A0A0T7P127"/>
<feature type="domain" description="Core-binding (CB)" evidence="7">
    <location>
        <begin position="121"/>
        <end position="203"/>
    </location>
</feature>
<name>A0A0T7P127_YEREN</name>
<comment type="similarity">
    <text evidence="1">Belongs to the 'phage' integrase family.</text>
</comment>
<dbReference type="CDD" id="cd01184">
    <property type="entry name" value="INT_C_like_1"/>
    <property type="match status" value="1"/>
</dbReference>
<keyword evidence="2" id="KW-0229">DNA integration</keyword>
<evidence type="ECO:0000256" key="5">
    <source>
        <dbReference type="PROSITE-ProRule" id="PRU01248"/>
    </source>
</evidence>
<evidence type="ECO:0000313" key="9">
    <source>
        <dbReference type="Proteomes" id="UP000048841"/>
    </source>
</evidence>
<dbReference type="Pfam" id="PF00589">
    <property type="entry name" value="Phage_integrase"/>
    <property type="match status" value="1"/>
</dbReference>
<evidence type="ECO:0000256" key="2">
    <source>
        <dbReference type="ARBA" id="ARBA00022908"/>
    </source>
</evidence>
<evidence type="ECO:0000256" key="3">
    <source>
        <dbReference type="ARBA" id="ARBA00023125"/>
    </source>
</evidence>
<reference evidence="8 9" key="1">
    <citation type="submission" date="2015-03" db="EMBL/GenBank/DDBJ databases">
        <authorList>
            <person name="Murphy D."/>
        </authorList>
    </citation>
    <scope>NUCLEOTIDE SEQUENCE [LARGE SCALE GENOMIC DNA]</scope>
    <source>
        <strain evidence="8 9">IP26249</strain>
    </source>
</reference>
<sequence>MSIKNNMYLFQRNDGIYVFQIFVPKYMRHLTEGKRVFRRSSGERELQRAQNFRDHMIIEFNKIKNQLKPDVHQIKIQRGITALHALINKESEKQNNSRLCINNISNNHSDNSKYITPVICPTLSQIRDEYLSEYKDKRKLSTLSKTLLAVNLYLDSSNIIDVPMDSIKRTQVAAFIREQRKDKSPQTIQNYLSSLSAIYTYARQVYDCIPSDCPFIGYTLEAKATVISYEPFESHQIDSLLQEAEEEIRDVILIGLYSGMRLDEICSLKRTEIITIEGIRCFNITKGKTKSAIRCVPIHSKLIDIVDNYLSMANGEYLLTHANQIKRKDGKIGPYYSQKFTRLRNSVLPLATDRQCFHSLRGMFITELDRLGVPEQRIGAITGHAEQKARTEAFRTYSRGALMKELAGYIEMINYKLEDNLC</sequence>
<dbReference type="PANTHER" id="PTHR30349:SF41">
    <property type="entry name" value="INTEGRASE_RECOMBINASE PROTEIN MJ0367-RELATED"/>
    <property type="match status" value="1"/>
</dbReference>
<evidence type="ECO:0000259" key="6">
    <source>
        <dbReference type="PROSITE" id="PS51898"/>
    </source>
</evidence>
<dbReference type="SUPFAM" id="SSF56349">
    <property type="entry name" value="DNA breaking-rejoining enzymes"/>
    <property type="match status" value="1"/>
</dbReference>
<protein>
    <submittedName>
        <fullName evidence="8">Site-specific tyrosine recombinase XerC</fullName>
    </submittedName>
</protein>
<dbReference type="GO" id="GO:0003677">
    <property type="term" value="F:DNA binding"/>
    <property type="evidence" value="ECO:0007669"/>
    <property type="project" value="UniProtKB-UniRule"/>
</dbReference>
<dbReference type="InterPro" id="IPR050090">
    <property type="entry name" value="Tyrosine_recombinase_XerCD"/>
</dbReference>
<dbReference type="PROSITE" id="PS51898">
    <property type="entry name" value="TYR_RECOMBINASE"/>
    <property type="match status" value="1"/>
</dbReference>
<dbReference type="InterPro" id="IPR044068">
    <property type="entry name" value="CB"/>
</dbReference>
<dbReference type="InterPro" id="IPR010998">
    <property type="entry name" value="Integrase_recombinase_N"/>
</dbReference>
<evidence type="ECO:0000256" key="4">
    <source>
        <dbReference type="ARBA" id="ARBA00023172"/>
    </source>
</evidence>
<dbReference type="PANTHER" id="PTHR30349">
    <property type="entry name" value="PHAGE INTEGRASE-RELATED"/>
    <property type="match status" value="1"/>
</dbReference>
<dbReference type="InterPro" id="IPR011010">
    <property type="entry name" value="DNA_brk_join_enz"/>
</dbReference>
<dbReference type="InterPro" id="IPR002104">
    <property type="entry name" value="Integrase_catalytic"/>
</dbReference>
<evidence type="ECO:0000259" key="7">
    <source>
        <dbReference type="PROSITE" id="PS51900"/>
    </source>
</evidence>
<dbReference type="Gene3D" id="1.10.150.130">
    <property type="match status" value="1"/>
</dbReference>
<evidence type="ECO:0000256" key="1">
    <source>
        <dbReference type="ARBA" id="ARBA00008857"/>
    </source>
</evidence>